<dbReference type="SUPFAM" id="SSF46689">
    <property type="entry name" value="Homeodomain-like"/>
    <property type="match status" value="1"/>
</dbReference>
<dbReference type="InterPro" id="IPR001584">
    <property type="entry name" value="Integrase_cat-core"/>
</dbReference>
<dbReference type="PROSITE" id="PS50994">
    <property type="entry name" value="INTEGRASE"/>
    <property type="match status" value="1"/>
</dbReference>
<evidence type="ECO:0000259" key="1">
    <source>
        <dbReference type="PROSITE" id="PS50994"/>
    </source>
</evidence>
<dbReference type="SUPFAM" id="SSF53098">
    <property type="entry name" value="Ribonuclease H-like"/>
    <property type="match status" value="1"/>
</dbReference>
<dbReference type="Pfam" id="PF13565">
    <property type="entry name" value="HTH_32"/>
    <property type="match status" value="1"/>
</dbReference>
<evidence type="ECO:0000313" key="3">
    <source>
        <dbReference type="Proteomes" id="UP001620408"/>
    </source>
</evidence>
<protein>
    <submittedName>
        <fullName evidence="2">IS481 family transposase</fullName>
    </submittedName>
</protein>
<comment type="caution">
    <text evidence="2">The sequence shown here is derived from an EMBL/GenBank/DDBJ whole genome shotgun (WGS) entry which is preliminary data.</text>
</comment>
<dbReference type="Pfam" id="PF13683">
    <property type="entry name" value="rve_3"/>
    <property type="match status" value="1"/>
</dbReference>
<dbReference type="PANTHER" id="PTHR35004">
    <property type="entry name" value="TRANSPOSASE RV3428C-RELATED"/>
    <property type="match status" value="1"/>
</dbReference>
<reference evidence="2 3" key="1">
    <citation type="submission" date="2020-10" db="EMBL/GenBank/DDBJ databases">
        <title>Phylogeny of dyella-like bacteria.</title>
        <authorList>
            <person name="Fu J."/>
        </authorList>
    </citation>
    <scope>NUCLEOTIDE SEQUENCE [LARGE SCALE GENOMIC DNA]</scope>
    <source>
        <strain evidence="2 3">BB4</strain>
    </source>
</reference>
<proteinExistence type="predicted"/>
<dbReference type="Proteomes" id="UP001620408">
    <property type="component" value="Unassembled WGS sequence"/>
</dbReference>
<keyword evidence="3" id="KW-1185">Reference proteome</keyword>
<dbReference type="InterPro" id="IPR047656">
    <property type="entry name" value="IS481-like_transpos"/>
</dbReference>
<sequence>MPWKEVTVMCQRQEFVSLAREASLPVSELARRFGISRKTAYKWLQRDRAGGSMADQSRRPAQSPTRTAWELEAAVVAWRQRHPCWGGRKLAQVLRNEGYDTVPAPSTITHILRRHGLLDGMAAGGSPRWTRFEHPAPNDLWQMDFKGMFTVGTRRCDPLTVLDDHSRYNVVLQAVPNMKTATVQTTLTEVFRRYGLPRRMNMDNGSPWGSPSGDSRGLSALTVWLVRLGIHVSFSAPNHPQTNGKDERFHRSLKAEVINRRHFDTTTQVQQAFDQWRTIYNHVRPHQALELAVPASRYQPSPRRFPEALPPIDYAPHDHIARVRTNGIVHLLGHTMQVSKALCGHWIAARPRDDQDGIYDLFFAHHCLASIDLREAD</sequence>
<gene>
    <name evidence="2" type="ORF">ISS97_00010</name>
</gene>
<dbReference type="RefSeq" id="WP_404580013.1">
    <property type="nucleotide sequence ID" value="NZ_JADIKD010000002.1"/>
</dbReference>
<dbReference type="EMBL" id="JADIKD010000002">
    <property type="protein sequence ID" value="MFK2915631.1"/>
    <property type="molecule type" value="Genomic_DNA"/>
</dbReference>
<dbReference type="InterPro" id="IPR009057">
    <property type="entry name" value="Homeodomain-like_sf"/>
</dbReference>
<dbReference type="InterPro" id="IPR012337">
    <property type="entry name" value="RNaseH-like_sf"/>
</dbReference>
<accession>A0ABW8JY98</accession>
<dbReference type="PANTHER" id="PTHR35004:SF6">
    <property type="entry name" value="TRANSPOSASE"/>
    <property type="match status" value="1"/>
</dbReference>
<feature type="domain" description="Integrase catalytic" evidence="1">
    <location>
        <begin position="133"/>
        <end position="302"/>
    </location>
</feature>
<dbReference type="InterPro" id="IPR036397">
    <property type="entry name" value="RNaseH_sf"/>
</dbReference>
<organism evidence="2 3">
    <name type="scientific">Dyella koreensis</name>
    <dbReference type="NCBI Taxonomy" id="311235"/>
    <lineage>
        <taxon>Bacteria</taxon>
        <taxon>Pseudomonadati</taxon>
        <taxon>Pseudomonadota</taxon>
        <taxon>Gammaproteobacteria</taxon>
        <taxon>Lysobacterales</taxon>
        <taxon>Rhodanobacteraceae</taxon>
        <taxon>Dyella</taxon>
    </lineage>
</organism>
<name>A0ABW8JY98_9GAMM</name>
<dbReference type="NCBIfam" id="NF033577">
    <property type="entry name" value="transpos_IS481"/>
    <property type="match status" value="1"/>
</dbReference>
<dbReference type="Gene3D" id="3.30.420.10">
    <property type="entry name" value="Ribonuclease H-like superfamily/Ribonuclease H"/>
    <property type="match status" value="1"/>
</dbReference>
<evidence type="ECO:0000313" key="2">
    <source>
        <dbReference type="EMBL" id="MFK2915631.1"/>
    </source>
</evidence>